<gene>
    <name evidence="13" type="ORF">CYLTODRAFT_352356</name>
</gene>
<dbReference type="EC" id="1.3.3.4" evidence="4 11"/>
<evidence type="ECO:0000256" key="11">
    <source>
        <dbReference type="RuleBase" id="RU367069"/>
    </source>
</evidence>
<keyword evidence="5 11" id="KW-0285">Flavoprotein</keyword>
<evidence type="ECO:0000256" key="9">
    <source>
        <dbReference type="ARBA" id="ARBA00023244"/>
    </source>
</evidence>
<evidence type="ECO:0000313" key="13">
    <source>
        <dbReference type="EMBL" id="KIY67857.1"/>
    </source>
</evidence>
<evidence type="ECO:0000256" key="3">
    <source>
        <dbReference type="ARBA" id="ARBA00010551"/>
    </source>
</evidence>
<comment type="pathway">
    <text evidence="2 11">Porphyrin-containing compound metabolism; protoporphyrin-IX biosynthesis; protoporphyrin-IX from protoporphyrinogen-IX: step 1/1.</text>
</comment>
<comment type="subcellular location">
    <subcellularLocation>
        <location evidence="11">Mitochondrion inner membrane</location>
    </subcellularLocation>
</comment>
<protein>
    <recommendedName>
        <fullName evidence="4 11">Protoporphyrinogen oxidase</fullName>
        <ecNumber evidence="4 11">1.3.3.4</ecNumber>
    </recommendedName>
</protein>
<dbReference type="GO" id="GO:0005743">
    <property type="term" value="C:mitochondrial inner membrane"/>
    <property type="evidence" value="ECO:0007669"/>
    <property type="project" value="UniProtKB-SubCell"/>
</dbReference>
<keyword evidence="7 11" id="KW-0560">Oxidoreductase</keyword>
<dbReference type="Gene3D" id="3.50.50.60">
    <property type="entry name" value="FAD/NAD(P)-binding domain"/>
    <property type="match status" value="1"/>
</dbReference>
<evidence type="ECO:0000313" key="14">
    <source>
        <dbReference type="Proteomes" id="UP000054007"/>
    </source>
</evidence>
<keyword evidence="9 11" id="KW-0627">Porphyrin biosynthesis</keyword>
<dbReference type="InterPro" id="IPR002937">
    <property type="entry name" value="Amino_oxidase"/>
</dbReference>
<keyword evidence="14" id="KW-1185">Reference proteome</keyword>
<dbReference type="NCBIfam" id="TIGR00562">
    <property type="entry name" value="proto_IX_ox"/>
    <property type="match status" value="1"/>
</dbReference>
<dbReference type="GO" id="GO:0004729">
    <property type="term" value="F:oxygen-dependent protoporphyrinogen oxidase activity"/>
    <property type="evidence" value="ECO:0007669"/>
    <property type="project" value="UniProtKB-UniRule"/>
</dbReference>
<dbReference type="OrthoDB" id="438553at2759"/>
<dbReference type="PANTHER" id="PTHR42923">
    <property type="entry name" value="PROTOPORPHYRINOGEN OXIDASE"/>
    <property type="match status" value="1"/>
</dbReference>
<evidence type="ECO:0000256" key="2">
    <source>
        <dbReference type="ARBA" id="ARBA00005073"/>
    </source>
</evidence>
<dbReference type="SUPFAM" id="SSF51905">
    <property type="entry name" value="FAD/NAD(P)-binding domain"/>
    <property type="match status" value="1"/>
</dbReference>
<comment type="similarity">
    <text evidence="3 11">Belongs to the protoporphyrinogen/coproporphyrinogen oxidase family. Protoporphyrinogen oxidase subfamily.</text>
</comment>
<evidence type="ECO:0000256" key="10">
    <source>
        <dbReference type="ARBA" id="ARBA00047554"/>
    </source>
</evidence>
<sequence>MSRRIAVLGGGLSGLSAAFHLSRRFPDALIRVFEQSDRVGGWVSSERVEVQNERGDSASMLLEHGPRTIKPSAISILELTQLLGLRSSVIAVPESSEASKNKFVYLPQTGRIEALPTSISSAIMGPFRSIGFPGFPMELFKKSNRPKGVEDESLHDFVQRRFGDKIANTLASAVMHGIYAADARKLSVRAVFPSGWGIEDAGDGSLIWGMPRYQGPSVEIDGELAEMYTLLHKMAVFSYKNGLGSLTEGLRDNLAQNPNVSVHLNTTVTSIDDTRLTLSGSTDKEFDATHVVSSIPLPKLESVLGQGALPHLTANSASSVTVFNFVFPVPPSELHPPGFGYLVPRPTDGYESSSTGMLGVTFDSCTLSMQDSPGAINNFTKLTVMAGGPFPRVANTDDVLEELRQHFGLKEMPKPVLTRVHHLKDCIPTPHVGHVERLKELKDAVSEKWGGRFELMGAGASGVSVGNCVDAAKAVGQNW</sequence>
<keyword evidence="8 11" id="KW-0350">Heme biosynthesis</keyword>
<keyword evidence="6 11" id="KW-0274">FAD</keyword>
<evidence type="ECO:0000256" key="6">
    <source>
        <dbReference type="ARBA" id="ARBA00022827"/>
    </source>
</evidence>
<proteinExistence type="inferred from homology"/>
<dbReference type="InterPro" id="IPR004572">
    <property type="entry name" value="Protoporphyrinogen_oxidase"/>
</dbReference>
<dbReference type="InterPro" id="IPR036188">
    <property type="entry name" value="FAD/NAD-bd_sf"/>
</dbReference>
<comment type="cofactor">
    <cofactor evidence="11">
        <name>FAD</name>
        <dbReference type="ChEBI" id="CHEBI:57692"/>
    </cofactor>
    <text evidence="11">Binds 1 FAD per subunit.</text>
</comment>
<dbReference type="InterPro" id="IPR050464">
    <property type="entry name" value="Zeta_carotene_desat/Oxidored"/>
</dbReference>
<evidence type="ECO:0000256" key="7">
    <source>
        <dbReference type="ARBA" id="ARBA00023002"/>
    </source>
</evidence>
<dbReference type="PANTHER" id="PTHR42923:SF3">
    <property type="entry name" value="PROTOPORPHYRINOGEN OXIDASE"/>
    <property type="match status" value="1"/>
</dbReference>
<evidence type="ECO:0000256" key="4">
    <source>
        <dbReference type="ARBA" id="ARBA00012867"/>
    </source>
</evidence>
<dbReference type="STRING" id="1314674.A0A0D7BBF5"/>
<dbReference type="EMBL" id="KN880515">
    <property type="protein sequence ID" value="KIY67857.1"/>
    <property type="molecule type" value="Genomic_DNA"/>
</dbReference>
<comment type="catalytic activity">
    <reaction evidence="10 11">
        <text>protoporphyrinogen IX + 3 O2 = protoporphyrin IX + 3 H2O2</text>
        <dbReference type="Rhea" id="RHEA:25576"/>
        <dbReference type="ChEBI" id="CHEBI:15379"/>
        <dbReference type="ChEBI" id="CHEBI:16240"/>
        <dbReference type="ChEBI" id="CHEBI:57306"/>
        <dbReference type="ChEBI" id="CHEBI:57307"/>
        <dbReference type="EC" id="1.3.3.4"/>
    </reaction>
</comment>
<evidence type="ECO:0000256" key="5">
    <source>
        <dbReference type="ARBA" id="ARBA00022630"/>
    </source>
</evidence>
<feature type="domain" description="Amine oxidase" evidence="12">
    <location>
        <begin position="12"/>
        <end position="441"/>
    </location>
</feature>
<accession>A0A0D7BBF5</accession>
<dbReference type="SUPFAM" id="SSF54373">
    <property type="entry name" value="FAD-linked reductases, C-terminal domain"/>
    <property type="match status" value="1"/>
</dbReference>
<reference evidence="13 14" key="1">
    <citation type="journal article" date="2015" name="Fungal Genet. Biol.">
        <title>Evolution of novel wood decay mechanisms in Agaricales revealed by the genome sequences of Fistulina hepatica and Cylindrobasidium torrendii.</title>
        <authorList>
            <person name="Floudas D."/>
            <person name="Held B.W."/>
            <person name="Riley R."/>
            <person name="Nagy L.G."/>
            <person name="Koehler G."/>
            <person name="Ransdell A.S."/>
            <person name="Younus H."/>
            <person name="Chow J."/>
            <person name="Chiniquy J."/>
            <person name="Lipzen A."/>
            <person name="Tritt A."/>
            <person name="Sun H."/>
            <person name="Haridas S."/>
            <person name="LaButti K."/>
            <person name="Ohm R.A."/>
            <person name="Kues U."/>
            <person name="Blanchette R.A."/>
            <person name="Grigoriev I.V."/>
            <person name="Minto R.E."/>
            <person name="Hibbett D.S."/>
        </authorList>
    </citation>
    <scope>NUCLEOTIDE SEQUENCE [LARGE SCALE GENOMIC DNA]</scope>
    <source>
        <strain evidence="13 14">FP15055 ss-10</strain>
    </source>
</reference>
<organism evidence="13 14">
    <name type="scientific">Cylindrobasidium torrendii FP15055 ss-10</name>
    <dbReference type="NCBI Taxonomy" id="1314674"/>
    <lineage>
        <taxon>Eukaryota</taxon>
        <taxon>Fungi</taxon>
        <taxon>Dikarya</taxon>
        <taxon>Basidiomycota</taxon>
        <taxon>Agaricomycotina</taxon>
        <taxon>Agaricomycetes</taxon>
        <taxon>Agaricomycetidae</taxon>
        <taxon>Agaricales</taxon>
        <taxon>Marasmiineae</taxon>
        <taxon>Physalacriaceae</taxon>
        <taxon>Cylindrobasidium</taxon>
    </lineage>
</organism>
<evidence type="ECO:0000256" key="1">
    <source>
        <dbReference type="ARBA" id="ARBA00002600"/>
    </source>
</evidence>
<evidence type="ECO:0000259" key="12">
    <source>
        <dbReference type="Pfam" id="PF01593"/>
    </source>
</evidence>
<dbReference type="Proteomes" id="UP000054007">
    <property type="component" value="Unassembled WGS sequence"/>
</dbReference>
<evidence type="ECO:0000256" key="8">
    <source>
        <dbReference type="ARBA" id="ARBA00023133"/>
    </source>
</evidence>
<dbReference type="Pfam" id="PF01593">
    <property type="entry name" value="Amino_oxidase"/>
    <property type="match status" value="1"/>
</dbReference>
<dbReference type="UniPathway" id="UPA00251">
    <property type="reaction ID" value="UER00324"/>
</dbReference>
<name>A0A0D7BBF5_9AGAR</name>
<dbReference type="AlphaFoldDB" id="A0A0D7BBF5"/>
<dbReference type="GO" id="GO:0006782">
    <property type="term" value="P:protoporphyrinogen IX biosynthetic process"/>
    <property type="evidence" value="ECO:0007669"/>
    <property type="project" value="UniProtKB-UniRule"/>
</dbReference>
<comment type="function">
    <text evidence="1 11">Catalyzes the 6-electron oxidation of protoporphyrinogen-IX to form protoporphyrin-IX.</text>
</comment>